<keyword evidence="7" id="KW-0539">Nucleus</keyword>
<reference evidence="12 13" key="1">
    <citation type="journal article" date="2024" name="Plant J.">
        <title>Genome sequences and population genomics reveal climatic adaptation and genomic divergence between two closely related sweetgum species.</title>
        <authorList>
            <person name="Xu W.Q."/>
            <person name="Ren C.Q."/>
            <person name="Zhang X.Y."/>
            <person name="Comes H.P."/>
            <person name="Liu X.H."/>
            <person name="Li Y.G."/>
            <person name="Kettle C.J."/>
            <person name="Jalonen R."/>
            <person name="Gaisberger H."/>
            <person name="Ma Y.Z."/>
            <person name="Qiu Y.X."/>
        </authorList>
    </citation>
    <scope>NUCLEOTIDE SEQUENCE [LARGE SCALE GENOMIC DNA]</scope>
    <source>
        <strain evidence="12">Hangzhou</strain>
    </source>
</reference>
<comment type="subcellular location">
    <subcellularLocation>
        <location evidence="2">Nucleus</location>
    </subcellularLocation>
</comment>
<evidence type="ECO:0000256" key="4">
    <source>
        <dbReference type="ARBA" id="ARBA00022722"/>
    </source>
</evidence>
<dbReference type="AlphaFoldDB" id="A0AAP0RZE4"/>
<dbReference type="EMBL" id="JBBPBK010000003">
    <property type="protein sequence ID" value="KAK9288018.1"/>
    <property type="molecule type" value="Genomic_DNA"/>
</dbReference>
<evidence type="ECO:0000256" key="2">
    <source>
        <dbReference type="ARBA" id="ARBA00004123"/>
    </source>
</evidence>
<dbReference type="InterPro" id="IPR058353">
    <property type="entry name" value="DUF8040"/>
</dbReference>
<accession>A0AAP0RZE4</accession>
<sequence>MDKAVSWEGDWEENWEVTSEDEGEGEGNTGEFVLQLLNSWERRRYMAVVQLICYVVHALYLIGVVYYPQYVDRPPTHNSGERESVRQELMNELTVNEKCRDIIRMGPHAFAKLCDLLRGTGRLHDNRNALVEEQVAIFLYALAHNVKNRVSQFFFRRSGETISRHFHDVLRAVITLEGQFLQQPTGLEVPPQICNNSRFYPYFKDCVDAIDGTHIRVKVSAIDASRYRGRKNFPTQNVMAACSFDMKFTYILPGWEGTASDSRILKNALTRADKLHIPRGNFSVRYHLKEYSTRAPENAQEIFNHRHASLRNVIERAFGVLKKRFPIIASGTEAHYSVDTTTEIVLACGILHNYLMGVDPDERLIVEVDRELMNNEICTEEEYRMNNNSDDSRQGAIIRDAIAARMWADYASNRP</sequence>
<keyword evidence="6" id="KW-0378">Hydrolase</keyword>
<evidence type="ECO:0008006" key="14">
    <source>
        <dbReference type="Google" id="ProtNLM"/>
    </source>
</evidence>
<dbReference type="GO" id="GO:0046872">
    <property type="term" value="F:metal ion binding"/>
    <property type="evidence" value="ECO:0007669"/>
    <property type="project" value="UniProtKB-KW"/>
</dbReference>
<comment type="similarity">
    <text evidence="3">Belongs to the HARBI1 family.</text>
</comment>
<evidence type="ECO:0000256" key="1">
    <source>
        <dbReference type="ARBA" id="ARBA00001968"/>
    </source>
</evidence>
<dbReference type="GO" id="GO:0005634">
    <property type="term" value="C:nucleus"/>
    <property type="evidence" value="ECO:0007669"/>
    <property type="project" value="UniProtKB-SubCell"/>
</dbReference>
<dbReference type="InterPro" id="IPR045249">
    <property type="entry name" value="HARBI1-like"/>
</dbReference>
<keyword evidence="9" id="KW-0812">Transmembrane</keyword>
<feature type="domain" description="DDE Tnp4" evidence="10">
    <location>
        <begin position="210"/>
        <end position="353"/>
    </location>
</feature>
<feature type="domain" description="DUF8040" evidence="11">
    <location>
        <begin position="96"/>
        <end position="174"/>
    </location>
</feature>
<gene>
    <name evidence="12" type="ORF">L1049_016463</name>
</gene>
<feature type="compositionally biased region" description="Acidic residues" evidence="8">
    <location>
        <begin position="9"/>
        <end position="25"/>
    </location>
</feature>
<evidence type="ECO:0000256" key="6">
    <source>
        <dbReference type="ARBA" id="ARBA00022801"/>
    </source>
</evidence>
<dbReference type="InterPro" id="IPR027806">
    <property type="entry name" value="HARBI1_dom"/>
</dbReference>
<keyword evidence="9" id="KW-0472">Membrane</keyword>
<evidence type="ECO:0000313" key="13">
    <source>
        <dbReference type="Proteomes" id="UP001415857"/>
    </source>
</evidence>
<dbReference type="GO" id="GO:0016787">
    <property type="term" value="F:hydrolase activity"/>
    <property type="evidence" value="ECO:0007669"/>
    <property type="project" value="UniProtKB-KW"/>
</dbReference>
<keyword evidence="5" id="KW-0479">Metal-binding</keyword>
<evidence type="ECO:0000256" key="7">
    <source>
        <dbReference type="ARBA" id="ARBA00023242"/>
    </source>
</evidence>
<evidence type="ECO:0000256" key="8">
    <source>
        <dbReference type="SAM" id="MobiDB-lite"/>
    </source>
</evidence>
<dbReference type="Proteomes" id="UP001415857">
    <property type="component" value="Unassembled WGS sequence"/>
</dbReference>
<dbReference type="Pfam" id="PF13359">
    <property type="entry name" value="DDE_Tnp_4"/>
    <property type="match status" value="1"/>
</dbReference>
<evidence type="ECO:0000313" key="12">
    <source>
        <dbReference type="EMBL" id="KAK9288018.1"/>
    </source>
</evidence>
<proteinExistence type="inferred from homology"/>
<feature type="transmembrane region" description="Helical" evidence="9">
    <location>
        <begin position="45"/>
        <end position="67"/>
    </location>
</feature>
<evidence type="ECO:0000256" key="3">
    <source>
        <dbReference type="ARBA" id="ARBA00006958"/>
    </source>
</evidence>
<keyword evidence="9" id="KW-1133">Transmembrane helix</keyword>
<evidence type="ECO:0000259" key="11">
    <source>
        <dbReference type="Pfam" id="PF26138"/>
    </source>
</evidence>
<feature type="region of interest" description="Disordered" evidence="8">
    <location>
        <begin position="1"/>
        <end position="27"/>
    </location>
</feature>
<keyword evidence="4" id="KW-0540">Nuclease</keyword>
<evidence type="ECO:0000259" key="10">
    <source>
        <dbReference type="Pfam" id="PF13359"/>
    </source>
</evidence>
<evidence type="ECO:0000256" key="9">
    <source>
        <dbReference type="SAM" id="Phobius"/>
    </source>
</evidence>
<organism evidence="12 13">
    <name type="scientific">Liquidambar formosana</name>
    <name type="common">Formosan gum</name>
    <dbReference type="NCBI Taxonomy" id="63359"/>
    <lineage>
        <taxon>Eukaryota</taxon>
        <taxon>Viridiplantae</taxon>
        <taxon>Streptophyta</taxon>
        <taxon>Embryophyta</taxon>
        <taxon>Tracheophyta</taxon>
        <taxon>Spermatophyta</taxon>
        <taxon>Magnoliopsida</taxon>
        <taxon>eudicotyledons</taxon>
        <taxon>Gunneridae</taxon>
        <taxon>Pentapetalae</taxon>
        <taxon>Saxifragales</taxon>
        <taxon>Altingiaceae</taxon>
        <taxon>Liquidambar</taxon>
    </lineage>
</organism>
<protein>
    <recommendedName>
        <fullName evidence="14">Nuclease HARBI1</fullName>
    </recommendedName>
</protein>
<keyword evidence="13" id="KW-1185">Reference proteome</keyword>
<comment type="cofactor">
    <cofactor evidence="1">
        <name>a divalent metal cation</name>
        <dbReference type="ChEBI" id="CHEBI:60240"/>
    </cofactor>
</comment>
<comment type="caution">
    <text evidence="12">The sequence shown here is derived from an EMBL/GenBank/DDBJ whole genome shotgun (WGS) entry which is preliminary data.</text>
</comment>
<dbReference type="PANTHER" id="PTHR22930:SF268">
    <property type="entry name" value="NUCLEASE HARBI1"/>
    <property type="match status" value="1"/>
</dbReference>
<dbReference type="PANTHER" id="PTHR22930">
    <property type="match status" value="1"/>
</dbReference>
<name>A0AAP0RZE4_LIQFO</name>
<dbReference type="GO" id="GO:0004518">
    <property type="term" value="F:nuclease activity"/>
    <property type="evidence" value="ECO:0007669"/>
    <property type="project" value="UniProtKB-KW"/>
</dbReference>
<evidence type="ECO:0000256" key="5">
    <source>
        <dbReference type="ARBA" id="ARBA00022723"/>
    </source>
</evidence>
<dbReference type="Pfam" id="PF26138">
    <property type="entry name" value="DUF8040"/>
    <property type="match status" value="1"/>
</dbReference>